<keyword evidence="1" id="KW-0732">Signal</keyword>
<feature type="chain" id="PRO_5045585990" description="CBM39 domain-containing protein" evidence="1">
    <location>
        <begin position="19"/>
        <end position="348"/>
    </location>
</feature>
<dbReference type="EnsemblMetazoa" id="AALFPA23_003635.R4117">
    <property type="protein sequence ID" value="AALFPA23_003635.P4117"/>
    <property type="gene ID" value="AALFPA23_003635"/>
</dbReference>
<organism evidence="3 4">
    <name type="scientific">Aedes albopictus</name>
    <name type="common">Asian tiger mosquito</name>
    <name type="synonym">Stegomyia albopicta</name>
    <dbReference type="NCBI Taxonomy" id="7160"/>
    <lineage>
        <taxon>Eukaryota</taxon>
        <taxon>Metazoa</taxon>
        <taxon>Ecdysozoa</taxon>
        <taxon>Arthropoda</taxon>
        <taxon>Hexapoda</taxon>
        <taxon>Insecta</taxon>
        <taxon>Pterygota</taxon>
        <taxon>Neoptera</taxon>
        <taxon>Endopterygota</taxon>
        <taxon>Diptera</taxon>
        <taxon>Nematocera</taxon>
        <taxon>Culicoidea</taxon>
        <taxon>Culicidae</taxon>
        <taxon>Culicinae</taxon>
        <taxon>Aedini</taxon>
        <taxon>Aedes</taxon>
        <taxon>Stegomyia</taxon>
    </lineage>
</organism>
<sequence length="348" mass="40193">MNFKIILFVGCVLGLVSAHRHFHGRQGNRGSYRQRHDHRWPRYNPLVQFEVQEPKGLTVSTIQRSPNVTFFGIELYVNRDPRYHSDIHCDVCKNTTSVAYGKFIIEDEEAIIKNGDVLYYYVLLGNSTNVTPPQLQRFWVSAKIIKRCNCSTAPVPPPAIPNIDLRFGQTTALPELDHRPTFEVTLSAEDPHTPTDNPFDVYNQLNEAIFPLECDIDPITNQCRQSKSDLLHTNQDLGREVEILEAIIEQMKQAPCRPRTTKVFMLRLGRSNLPTKDMEQLADVVQSSLLINLEMKELVSKIKNIMPDKRSPNIVYIDMFSYVDKQKMLYHARLNHLNHVSDYDLLRF</sequence>
<dbReference type="InterPro" id="IPR043030">
    <property type="entry name" value="BGBP_N_sf"/>
</dbReference>
<keyword evidence="4" id="KW-1185">Reference proteome</keyword>
<protein>
    <recommendedName>
        <fullName evidence="2">CBM39 domain-containing protein</fullName>
    </recommendedName>
</protein>
<dbReference type="GeneID" id="109430112"/>
<dbReference type="InterPro" id="IPR031756">
    <property type="entry name" value="BGBP_N"/>
</dbReference>
<dbReference type="Proteomes" id="UP000069940">
    <property type="component" value="Unassembled WGS sequence"/>
</dbReference>
<reference evidence="3" key="2">
    <citation type="submission" date="2025-05" db="UniProtKB">
        <authorList>
            <consortium name="EnsemblMetazoa"/>
        </authorList>
    </citation>
    <scope>IDENTIFICATION</scope>
    <source>
        <strain evidence="3">Foshan</strain>
    </source>
</reference>
<reference evidence="4" key="1">
    <citation type="journal article" date="2015" name="Proc. Natl. Acad. Sci. U.S.A.">
        <title>Genome sequence of the Asian Tiger mosquito, Aedes albopictus, reveals insights into its biology, genetics, and evolution.</title>
        <authorList>
            <person name="Chen X.G."/>
            <person name="Jiang X."/>
            <person name="Gu J."/>
            <person name="Xu M."/>
            <person name="Wu Y."/>
            <person name="Deng Y."/>
            <person name="Zhang C."/>
            <person name="Bonizzoni M."/>
            <person name="Dermauw W."/>
            <person name="Vontas J."/>
            <person name="Armbruster P."/>
            <person name="Huang X."/>
            <person name="Yang Y."/>
            <person name="Zhang H."/>
            <person name="He W."/>
            <person name="Peng H."/>
            <person name="Liu Y."/>
            <person name="Wu K."/>
            <person name="Chen J."/>
            <person name="Lirakis M."/>
            <person name="Topalis P."/>
            <person name="Van Leeuwen T."/>
            <person name="Hall A.B."/>
            <person name="Jiang X."/>
            <person name="Thorpe C."/>
            <person name="Mueller R.L."/>
            <person name="Sun C."/>
            <person name="Waterhouse R.M."/>
            <person name="Yan G."/>
            <person name="Tu Z.J."/>
            <person name="Fang X."/>
            <person name="James A.A."/>
        </authorList>
    </citation>
    <scope>NUCLEOTIDE SEQUENCE [LARGE SCALE GENOMIC DNA]</scope>
    <source>
        <strain evidence="4">Foshan</strain>
    </source>
</reference>
<proteinExistence type="predicted"/>
<dbReference type="Pfam" id="PF15886">
    <property type="entry name" value="CBM39"/>
    <property type="match status" value="1"/>
</dbReference>
<evidence type="ECO:0000313" key="3">
    <source>
        <dbReference type="EnsemblMetazoa" id="AALFPA23_003635.P4117"/>
    </source>
</evidence>
<evidence type="ECO:0000256" key="1">
    <source>
        <dbReference type="SAM" id="SignalP"/>
    </source>
</evidence>
<feature type="domain" description="CBM39" evidence="2">
    <location>
        <begin position="42"/>
        <end position="145"/>
    </location>
</feature>
<evidence type="ECO:0000313" key="4">
    <source>
        <dbReference type="Proteomes" id="UP000069940"/>
    </source>
</evidence>
<dbReference type="RefSeq" id="XP_019561688.3">
    <property type="nucleotide sequence ID" value="XM_019706143.3"/>
</dbReference>
<dbReference type="Gene3D" id="2.60.40.2140">
    <property type="entry name" value="Beta-1,3-glucan-recognition protein, N-terminal domain"/>
    <property type="match status" value="1"/>
</dbReference>
<name>A0ABM1XWY3_AEDAL</name>
<accession>A0ABM1XWY3</accession>
<feature type="signal peptide" evidence="1">
    <location>
        <begin position="1"/>
        <end position="18"/>
    </location>
</feature>
<evidence type="ECO:0000259" key="2">
    <source>
        <dbReference type="PROSITE" id="PS51969"/>
    </source>
</evidence>
<dbReference type="PROSITE" id="PS51969">
    <property type="entry name" value="CBM39"/>
    <property type="match status" value="1"/>
</dbReference>